<evidence type="ECO:0000259" key="9">
    <source>
        <dbReference type="Pfam" id="PF02771"/>
    </source>
</evidence>
<dbReference type="InterPro" id="IPR046373">
    <property type="entry name" value="Acyl-CoA_Oxase/DH_mid-dom_sf"/>
</dbReference>
<name>A0A5R9QNQ4_9PSED</name>
<keyword evidence="11" id="KW-1185">Reference proteome</keyword>
<dbReference type="InterPro" id="IPR009100">
    <property type="entry name" value="AcylCoA_DH/oxidase_NM_dom_sf"/>
</dbReference>
<evidence type="ECO:0000259" key="7">
    <source>
        <dbReference type="Pfam" id="PF00441"/>
    </source>
</evidence>
<dbReference type="SUPFAM" id="SSF56645">
    <property type="entry name" value="Acyl-CoA dehydrogenase NM domain-like"/>
    <property type="match status" value="1"/>
</dbReference>
<keyword evidence="3 6" id="KW-0285">Flavoprotein</keyword>
<reference evidence="10 11" key="1">
    <citation type="submission" date="2019-04" db="EMBL/GenBank/DDBJ databases">
        <authorList>
            <person name="Li M."/>
        </authorList>
    </citation>
    <scope>NUCLEOTIDE SEQUENCE [LARGE SCALE GENOMIC DNA]</scope>
    <source>
        <strain evidence="10 11">LAM1902</strain>
    </source>
</reference>
<dbReference type="InterPro" id="IPR006091">
    <property type="entry name" value="Acyl-CoA_Oxase/DH_mid-dom"/>
</dbReference>
<dbReference type="GO" id="GO:0005886">
    <property type="term" value="C:plasma membrane"/>
    <property type="evidence" value="ECO:0007669"/>
    <property type="project" value="TreeGrafter"/>
</dbReference>
<dbReference type="InterPro" id="IPR037069">
    <property type="entry name" value="AcylCoA_DH/ox_N_sf"/>
</dbReference>
<dbReference type="Gene3D" id="2.40.110.10">
    <property type="entry name" value="Butyryl-CoA Dehydrogenase, subunit A, domain 2"/>
    <property type="match status" value="1"/>
</dbReference>
<dbReference type="GO" id="GO:0016627">
    <property type="term" value="F:oxidoreductase activity, acting on the CH-CH group of donors"/>
    <property type="evidence" value="ECO:0007669"/>
    <property type="project" value="InterPro"/>
</dbReference>
<evidence type="ECO:0000259" key="8">
    <source>
        <dbReference type="Pfam" id="PF02770"/>
    </source>
</evidence>
<dbReference type="FunFam" id="2.40.110.10:FF:000011">
    <property type="entry name" value="Acyl-CoA dehydrogenase FadE34"/>
    <property type="match status" value="1"/>
</dbReference>
<dbReference type="InterPro" id="IPR013786">
    <property type="entry name" value="AcylCoA_DH/ox_N"/>
</dbReference>
<evidence type="ECO:0000256" key="6">
    <source>
        <dbReference type="RuleBase" id="RU362125"/>
    </source>
</evidence>
<keyword evidence="5 6" id="KW-0560">Oxidoreductase</keyword>
<dbReference type="Gene3D" id="1.20.140.10">
    <property type="entry name" value="Butyryl-CoA Dehydrogenase, subunit A, domain 3"/>
    <property type="match status" value="1"/>
</dbReference>
<accession>A0A5R9QNQ4</accession>
<dbReference type="GO" id="GO:0050660">
    <property type="term" value="F:flavin adenine dinucleotide binding"/>
    <property type="evidence" value="ECO:0007669"/>
    <property type="project" value="InterPro"/>
</dbReference>
<dbReference type="GeneID" id="300408988"/>
<evidence type="ECO:0000256" key="2">
    <source>
        <dbReference type="ARBA" id="ARBA00009347"/>
    </source>
</evidence>
<dbReference type="EMBL" id="SWDV01000041">
    <property type="protein sequence ID" value="TLX71329.1"/>
    <property type="molecule type" value="Genomic_DNA"/>
</dbReference>
<gene>
    <name evidence="10" type="ORF">FAS41_25455</name>
</gene>
<proteinExistence type="inferred from homology"/>
<dbReference type="PANTHER" id="PTHR43292:SF3">
    <property type="entry name" value="ACYL-COA DEHYDROGENASE FADE29"/>
    <property type="match status" value="1"/>
</dbReference>
<feature type="domain" description="Acyl-CoA dehydrogenase/oxidase N-terminal" evidence="9">
    <location>
        <begin position="6"/>
        <end position="122"/>
    </location>
</feature>
<comment type="cofactor">
    <cofactor evidence="1 6">
        <name>FAD</name>
        <dbReference type="ChEBI" id="CHEBI:57692"/>
    </cofactor>
</comment>
<comment type="caution">
    <text evidence="10">The sequence shown here is derived from an EMBL/GenBank/DDBJ whole genome shotgun (WGS) entry which is preliminary data.</text>
</comment>
<evidence type="ECO:0000256" key="4">
    <source>
        <dbReference type="ARBA" id="ARBA00022827"/>
    </source>
</evidence>
<comment type="similarity">
    <text evidence="2 6">Belongs to the acyl-CoA dehydrogenase family.</text>
</comment>
<feature type="domain" description="Acyl-CoA oxidase/dehydrogenase middle" evidence="8">
    <location>
        <begin position="126"/>
        <end position="222"/>
    </location>
</feature>
<dbReference type="InterPro" id="IPR036250">
    <property type="entry name" value="AcylCo_DH-like_C"/>
</dbReference>
<dbReference type="Pfam" id="PF00441">
    <property type="entry name" value="Acyl-CoA_dh_1"/>
    <property type="match status" value="1"/>
</dbReference>
<dbReference type="Pfam" id="PF02770">
    <property type="entry name" value="Acyl-CoA_dh_M"/>
    <property type="match status" value="1"/>
</dbReference>
<organism evidence="10 11">
    <name type="scientific">Pseudomonas nicosulfuronedens</name>
    <dbReference type="NCBI Taxonomy" id="2571105"/>
    <lineage>
        <taxon>Bacteria</taxon>
        <taxon>Pseudomonadati</taxon>
        <taxon>Pseudomonadota</taxon>
        <taxon>Gammaproteobacteria</taxon>
        <taxon>Pseudomonadales</taxon>
        <taxon>Pseudomonadaceae</taxon>
        <taxon>Pseudomonas</taxon>
    </lineage>
</organism>
<evidence type="ECO:0000256" key="3">
    <source>
        <dbReference type="ARBA" id="ARBA00022630"/>
    </source>
</evidence>
<evidence type="ECO:0000256" key="1">
    <source>
        <dbReference type="ARBA" id="ARBA00001974"/>
    </source>
</evidence>
<sequence length="407" mass="46000">MHFEFSPEDEAFRQEVRQFFREHVTAEVAHYGFEGAHPVPRDVLRKWQKILHERGWGAPHWPKKFGGTDWSPLRKHIFLEELVNADGLDYGWQGTHMMAPVVIAFGNQWQQETFLPPLLSGDVFWCQGFSEPNSGSDLASLKTRAELDDAGTHYVVNGQKIWTSDAKIADWGFFLVRTDSTVKPQRGISFLLIDMKSPGITVRPIVSIDGGDGLAEVFLENVRVPKENLVGEPGMGWTYAKYLLEKERTSSAFIYFNKRELEKAKAIARAETLDGVPLLETPAFARRVAEIEADILALEWSVLRVLAQESFRDNLDAVVSTLKVRGSELQQRVTELQVDALGPRSLRFYDHGPGRAAHAPQPSEWDDLWPAYAPGRNNMYFFQRAATIYGGAREVQKNIIAKLAFGL</sequence>
<dbReference type="OrthoDB" id="9769473at2"/>
<keyword evidence="4 6" id="KW-0274">FAD</keyword>
<evidence type="ECO:0000256" key="5">
    <source>
        <dbReference type="ARBA" id="ARBA00023002"/>
    </source>
</evidence>
<evidence type="ECO:0000313" key="11">
    <source>
        <dbReference type="Proteomes" id="UP000306635"/>
    </source>
</evidence>
<dbReference type="Proteomes" id="UP000306635">
    <property type="component" value="Unassembled WGS sequence"/>
</dbReference>
<evidence type="ECO:0000313" key="10">
    <source>
        <dbReference type="EMBL" id="TLX71329.1"/>
    </source>
</evidence>
<protein>
    <submittedName>
        <fullName evidence="10">Acyl-CoA dehydrogenase</fullName>
    </submittedName>
</protein>
<dbReference type="Pfam" id="PF02771">
    <property type="entry name" value="Acyl-CoA_dh_N"/>
    <property type="match status" value="1"/>
</dbReference>
<dbReference type="SUPFAM" id="SSF47203">
    <property type="entry name" value="Acyl-CoA dehydrogenase C-terminal domain-like"/>
    <property type="match status" value="1"/>
</dbReference>
<dbReference type="InterPro" id="IPR009075">
    <property type="entry name" value="AcylCo_DH/oxidase_C"/>
</dbReference>
<feature type="domain" description="Acyl-CoA dehydrogenase/oxidase C-terminal" evidence="7">
    <location>
        <begin position="234"/>
        <end position="402"/>
    </location>
</feature>
<dbReference type="Gene3D" id="1.10.540.10">
    <property type="entry name" value="Acyl-CoA dehydrogenase/oxidase, N-terminal domain"/>
    <property type="match status" value="1"/>
</dbReference>
<dbReference type="RefSeq" id="WP_138526130.1">
    <property type="nucleotide sequence ID" value="NZ_SWDV01000041.1"/>
</dbReference>
<dbReference type="AlphaFoldDB" id="A0A5R9QNQ4"/>
<dbReference type="InterPro" id="IPR052161">
    <property type="entry name" value="Mycobact_Acyl-CoA_DH"/>
</dbReference>
<dbReference type="PANTHER" id="PTHR43292">
    <property type="entry name" value="ACYL-COA DEHYDROGENASE"/>
    <property type="match status" value="1"/>
</dbReference>